<dbReference type="Pfam" id="PF00782">
    <property type="entry name" value="DSPc"/>
    <property type="match status" value="1"/>
</dbReference>
<dbReference type="OrthoDB" id="200924at2759"/>
<evidence type="ECO:0000259" key="1">
    <source>
        <dbReference type="PROSITE" id="PS50056"/>
    </source>
</evidence>
<sequence>MPRVPDRWEIYSKFGKIIKGTRFLPCKTPLRPNLTVSLADEMRFTPNDLIEAVPQIGLVVDFTNTKRYYNPIDFKIKEGIDYMKIYTEGKVIPKKEIISLFFETVDAFLKDSSKKNKIIVAHCTHGINRTGYFICRYMITKLNFPPQVAIDDLFQENLIFHCPTANQKIPVSFLYHIPRKSKDCDNKMVTIFLIIPFTHKMS</sequence>
<dbReference type="SUPFAM" id="SSF52799">
    <property type="entry name" value="(Phosphotyrosine protein) phosphatases II"/>
    <property type="match status" value="1"/>
</dbReference>
<feature type="domain" description="Tyrosine specific protein phosphatases" evidence="1">
    <location>
        <begin position="99"/>
        <end position="153"/>
    </location>
</feature>
<evidence type="ECO:0000313" key="2">
    <source>
        <dbReference type="EMBL" id="KOF78759.1"/>
    </source>
</evidence>
<dbReference type="PROSITE" id="PS50056">
    <property type="entry name" value="TYR_PHOSPHATASE_2"/>
    <property type="match status" value="1"/>
</dbReference>
<dbReference type="AlphaFoldDB" id="A0A0L8GPK7"/>
<accession>A0A0L8GPK7</accession>
<dbReference type="STRING" id="37653.A0A0L8GPK7"/>
<dbReference type="KEGG" id="obi:106875586"/>
<dbReference type="PANTHER" id="PTHR10367">
    <property type="entry name" value="MRNA-CAPPING ENZYME"/>
    <property type="match status" value="1"/>
</dbReference>
<dbReference type="GO" id="GO:0004651">
    <property type="term" value="F:polynucleotide 5'-phosphatase activity"/>
    <property type="evidence" value="ECO:0007669"/>
    <property type="project" value="TreeGrafter"/>
</dbReference>
<gene>
    <name evidence="2" type="ORF">OCBIM_22030335mg</name>
</gene>
<dbReference type="Gene3D" id="3.90.190.10">
    <property type="entry name" value="Protein tyrosine phosphatase superfamily"/>
    <property type="match status" value="1"/>
</dbReference>
<dbReference type="PANTHER" id="PTHR10367:SF9">
    <property type="entry name" value="DUAL-SPECIFICITY PHOSPHATASE 11 (RNA_RNP COMPLEX 1-INTERACTING)"/>
    <property type="match status" value="1"/>
</dbReference>
<dbReference type="InterPro" id="IPR000340">
    <property type="entry name" value="Dual-sp_phosphatase_cat-dom"/>
</dbReference>
<organism evidence="2">
    <name type="scientific">Octopus bimaculoides</name>
    <name type="common">California two-spotted octopus</name>
    <dbReference type="NCBI Taxonomy" id="37653"/>
    <lineage>
        <taxon>Eukaryota</taxon>
        <taxon>Metazoa</taxon>
        <taxon>Spiralia</taxon>
        <taxon>Lophotrochozoa</taxon>
        <taxon>Mollusca</taxon>
        <taxon>Cephalopoda</taxon>
        <taxon>Coleoidea</taxon>
        <taxon>Octopodiformes</taxon>
        <taxon>Octopoda</taxon>
        <taxon>Incirrata</taxon>
        <taxon>Octopodidae</taxon>
        <taxon>Octopus</taxon>
    </lineage>
</organism>
<proteinExistence type="predicted"/>
<dbReference type="InterPro" id="IPR000387">
    <property type="entry name" value="Tyr_Pase_dom"/>
</dbReference>
<protein>
    <recommendedName>
        <fullName evidence="1">Tyrosine specific protein phosphatases domain-containing protein</fullName>
    </recommendedName>
</protein>
<reference evidence="2" key="1">
    <citation type="submission" date="2015-07" db="EMBL/GenBank/DDBJ databases">
        <title>MeaNS - Measles Nucleotide Surveillance Program.</title>
        <authorList>
            <person name="Tran T."/>
            <person name="Druce J."/>
        </authorList>
    </citation>
    <scope>NUCLEOTIDE SEQUENCE</scope>
    <source>
        <strain evidence="2">UCB-OBI-ISO-001</strain>
        <tissue evidence="2">Gonad</tissue>
    </source>
</reference>
<dbReference type="EMBL" id="KQ420951">
    <property type="protein sequence ID" value="KOF78759.1"/>
    <property type="molecule type" value="Genomic_DNA"/>
</dbReference>
<name>A0A0L8GPK7_OCTBM</name>
<dbReference type="InterPro" id="IPR051029">
    <property type="entry name" value="mRNA_Capping_Enz/RNA_Phosphat"/>
</dbReference>
<dbReference type="InterPro" id="IPR029021">
    <property type="entry name" value="Prot-tyrosine_phosphatase-like"/>
</dbReference>